<evidence type="ECO:0000256" key="4">
    <source>
        <dbReference type="ARBA" id="ARBA00022771"/>
    </source>
</evidence>
<evidence type="ECO:0000256" key="2">
    <source>
        <dbReference type="ARBA" id="ARBA00022723"/>
    </source>
</evidence>
<feature type="domain" description="C2H2-type" evidence="10">
    <location>
        <begin position="219"/>
        <end position="246"/>
    </location>
</feature>
<keyword evidence="7" id="KW-0804">Transcription</keyword>
<keyword evidence="6" id="KW-0805">Transcription regulation</keyword>
<dbReference type="FunFam" id="3.30.160.60:FF:000446">
    <property type="entry name" value="Zinc finger protein"/>
    <property type="match status" value="1"/>
</dbReference>
<reference evidence="11" key="2">
    <citation type="submission" date="2023-05" db="EMBL/GenBank/DDBJ databases">
        <authorList>
            <person name="Fouks B."/>
        </authorList>
    </citation>
    <scope>NUCLEOTIDE SEQUENCE</scope>
    <source>
        <strain evidence="11">Stay&amp;Tobe</strain>
        <tissue evidence="11">Testes</tissue>
    </source>
</reference>
<evidence type="ECO:0000256" key="7">
    <source>
        <dbReference type="ARBA" id="ARBA00023163"/>
    </source>
</evidence>
<reference evidence="11" key="1">
    <citation type="journal article" date="2023" name="IScience">
        <title>Live-bearing cockroach genome reveals convergent evolutionary mechanisms linked to viviparity in insects and beyond.</title>
        <authorList>
            <person name="Fouks B."/>
            <person name="Harrison M.C."/>
            <person name="Mikhailova A.A."/>
            <person name="Marchal E."/>
            <person name="English S."/>
            <person name="Carruthers M."/>
            <person name="Jennings E.C."/>
            <person name="Chiamaka E.L."/>
            <person name="Frigard R.A."/>
            <person name="Pippel M."/>
            <person name="Attardo G.M."/>
            <person name="Benoit J.B."/>
            <person name="Bornberg-Bauer E."/>
            <person name="Tobe S.S."/>
        </authorList>
    </citation>
    <scope>NUCLEOTIDE SEQUENCE</scope>
    <source>
        <strain evidence="11">Stay&amp;Tobe</strain>
    </source>
</reference>
<feature type="domain" description="C2H2-type" evidence="10">
    <location>
        <begin position="120"/>
        <end position="144"/>
    </location>
</feature>
<comment type="subcellular location">
    <subcellularLocation>
        <location evidence="1">Nucleus</location>
    </subcellularLocation>
</comment>
<keyword evidence="2" id="KW-0479">Metal-binding</keyword>
<dbReference type="FunFam" id="3.30.160.60:FF:001289">
    <property type="entry name" value="Zinc finger protein 574"/>
    <property type="match status" value="1"/>
</dbReference>
<dbReference type="SMART" id="SM00355">
    <property type="entry name" value="ZnF_C2H2"/>
    <property type="match status" value="9"/>
</dbReference>
<keyword evidence="3" id="KW-0677">Repeat</keyword>
<keyword evidence="8" id="KW-0539">Nucleus</keyword>
<keyword evidence="12" id="KW-1185">Reference proteome</keyword>
<dbReference type="Pfam" id="PF00096">
    <property type="entry name" value="zf-C2H2"/>
    <property type="match status" value="4"/>
</dbReference>
<feature type="domain" description="C2H2-type" evidence="10">
    <location>
        <begin position="247"/>
        <end position="274"/>
    </location>
</feature>
<organism evidence="11 12">
    <name type="scientific">Diploptera punctata</name>
    <name type="common">Pacific beetle cockroach</name>
    <dbReference type="NCBI Taxonomy" id="6984"/>
    <lineage>
        <taxon>Eukaryota</taxon>
        <taxon>Metazoa</taxon>
        <taxon>Ecdysozoa</taxon>
        <taxon>Arthropoda</taxon>
        <taxon>Hexapoda</taxon>
        <taxon>Insecta</taxon>
        <taxon>Pterygota</taxon>
        <taxon>Neoptera</taxon>
        <taxon>Polyneoptera</taxon>
        <taxon>Dictyoptera</taxon>
        <taxon>Blattodea</taxon>
        <taxon>Blaberoidea</taxon>
        <taxon>Blaberidae</taxon>
        <taxon>Diplopterinae</taxon>
        <taxon>Diploptera</taxon>
    </lineage>
</organism>
<dbReference type="GO" id="GO:0000981">
    <property type="term" value="F:DNA-binding transcription factor activity, RNA polymerase II-specific"/>
    <property type="evidence" value="ECO:0007669"/>
    <property type="project" value="TreeGrafter"/>
</dbReference>
<dbReference type="PANTHER" id="PTHR24394:SF29">
    <property type="entry name" value="MYONEURIN"/>
    <property type="match status" value="1"/>
</dbReference>
<keyword evidence="4 9" id="KW-0863">Zinc-finger</keyword>
<evidence type="ECO:0000259" key="10">
    <source>
        <dbReference type="PROSITE" id="PS50157"/>
    </source>
</evidence>
<dbReference type="GO" id="GO:0008270">
    <property type="term" value="F:zinc ion binding"/>
    <property type="evidence" value="ECO:0007669"/>
    <property type="project" value="UniProtKB-KW"/>
</dbReference>
<dbReference type="Pfam" id="PF13912">
    <property type="entry name" value="zf-C2H2_6"/>
    <property type="match status" value="2"/>
</dbReference>
<dbReference type="EMBL" id="JASPKZ010006841">
    <property type="protein sequence ID" value="KAJ9586786.1"/>
    <property type="molecule type" value="Genomic_DNA"/>
</dbReference>
<keyword evidence="5" id="KW-0862">Zinc</keyword>
<sequence>KERCYECSCGQKFHSPAEMLAHKKTHDSAGEMTCVTCHKVFTNETFYKRHRYIHDPEFWDRFKCQTCQRPFRDAHALKNHMQLHEGVKPHMCDLCGRTYNRYANMLKHRKSHKPQNQWEHNCTQCESKFEHLKDLMTHIEQVHTDVPINNEEPKSDKKPNLKWICRFCGKRISTKLSLQDHERIHTGAKPFICEWCGREFRSRPNLLQHHLTHTGLRKHACNVCGKRFARKSFITQHMRVHTGEKPFECDLCGRRFTQAGDMRRHRNRHDKKDEEEFALFVHIQQ</sequence>
<proteinExistence type="predicted"/>
<dbReference type="AlphaFoldDB" id="A0AAD7ZUP3"/>
<dbReference type="Proteomes" id="UP001233999">
    <property type="component" value="Unassembled WGS sequence"/>
</dbReference>
<evidence type="ECO:0000313" key="11">
    <source>
        <dbReference type="EMBL" id="KAJ9586786.1"/>
    </source>
</evidence>
<feature type="domain" description="C2H2-type" evidence="10">
    <location>
        <begin position="90"/>
        <end position="117"/>
    </location>
</feature>
<dbReference type="SUPFAM" id="SSF57667">
    <property type="entry name" value="beta-beta-alpha zinc fingers"/>
    <property type="match status" value="4"/>
</dbReference>
<evidence type="ECO:0000313" key="12">
    <source>
        <dbReference type="Proteomes" id="UP001233999"/>
    </source>
</evidence>
<dbReference type="GO" id="GO:0005634">
    <property type="term" value="C:nucleus"/>
    <property type="evidence" value="ECO:0007669"/>
    <property type="project" value="UniProtKB-SubCell"/>
</dbReference>
<name>A0AAD7ZUP3_DIPPU</name>
<dbReference type="InterPro" id="IPR013087">
    <property type="entry name" value="Znf_C2H2_type"/>
</dbReference>
<dbReference type="PROSITE" id="PS50157">
    <property type="entry name" value="ZINC_FINGER_C2H2_2"/>
    <property type="match status" value="9"/>
</dbReference>
<feature type="domain" description="C2H2-type" evidence="10">
    <location>
        <begin position="32"/>
        <end position="57"/>
    </location>
</feature>
<dbReference type="PANTHER" id="PTHR24394">
    <property type="entry name" value="ZINC FINGER PROTEIN"/>
    <property type="match status" value="1"/>
</dbReference>
<evidence type="ECO:0000256" key="9">
    <source>
        <dbReference type="PROSITE-ProRule" id="PRU00042"/>
    </source>
</evidence>
<feature type="domain" description="C2H2-type" evidence="10">
    <location>
        <begin position="2"/>
        <end position="31"/>
    </location>
</feature>
<accession>A0AAD7ZUP3</accession>
<dbReference type="Gene3D" id="3.30.160.60">
    <property type="entry name" value="Classic Zinc Finger"/>
    <property type="match status" value="7"/>
</dbReference>
<dbReference type="InterPro" id="IPR036236">
    <property type="entry name" value="Znf_C2H2_sf"/>
</dbReference>
<feature type="domain" description="C2H2-type" evidence="10">
    <location>
        <begin position="62"/>
        <end position="89"/>
    </location>
</feature>
<evidence type="ECO:0000256" key="3">
    <source>
        <dbReference type="ARBA" id="ARBA00022737"/>
    </source>
</evidence>
<dbReference type="FunFam" id="3.30.160.60:FF:001573">
    <property type="entry name" value="Zinc finger protein 407"/>
    <property type="match status" value="1"/>
</dbReference>
<gene>
    <name evidence="11" type="ORF">L9F63_019619</name>
</gene>
<dbReference type="FunFam" id="3.30.160.60:FF:000624">
    <property type="entry name" value="zinc finger protein 697"/>
    <property type="match status" value="1"/>
</dbReference>
<feature type="domain" description="C2H2-type" evidence="10">
    <location>
        <begin position="191"/>
        <end position="218"/>
    </location>
</feature>
<protein>
    <recommendedName>
        <fullName evidence="10">C2H2-type domain-containing protein</fullName>
    </recommendedName>
</protein>
<evidence type="ECO:0000256" key="8">
    <source>
        <dbReference type="ARBA" id="ARBA00023242"/>
    </source>
</evidence>
<feature type="non-terminal residue" evidence="11">
    <location>
        <position position="285"/>
    </location>
</feature>
<dbReference type="PROSITE" id="PS00028">
    <property type="entry name" value="ZINC_FINGER_C2H2_1"/>
    <property type="match status" value="9"/>
</dbReference>
<comment type="caution">
    <text evidence="11">The sequence shown here is derived from an EMBL/GenBank/DDBJ whole genome shotgun (WGS) entry which is preliminary data.</text>
</comment>
<evidence type="ECO:0000256" key="1">
    <source>
        <dbReference type="ARBA" id="ARBA00004123"/>
    </source>
</evidence>
<feature type="domain" description="C2H2-type" evidence="10">
    <location>
        <begin position="163"/>
        <end position="190"/>
    </location>
</feature>
<evidence type="ECO:0000256" key="5">
    <source>
        <dbReference type="ARBA" id="ARBA00022833"/>
    </source>
</evidence>
<evidence type="ECO:0000256" key="6">
    <source>
        <dbReference type="ARBA" id="ARBA00023015"/>
    </source>
</evidence>